<dbReference type="EC" id="5.2.1.2" evidence="4"/>
<protein>
    <submittedName>
        <fullName evidence="4">Maleylacetoacetate isomerase</fullName>
        <ecNumber evidence="4">5.2.1.2</ecNumber>
    </submittedName>
</protein>
<evidence type="ECO:0000256" key="1">
    <source>
        <dbReference type="ARBA" id="ARBA00010007"/>
    </source>
</evidence>
<keyword evidence="5" id="KW-1185">Reference proteome</keyword>
<evidence type="ECO:0000259" key="2">
    <source>
        <dbReference type="PROSITE" id="PS50404"/>
    </source>
</evidence>
<evidence type="ECO:0000259" key="3">
    <source>
        <dbReference type="PROSITE" id="PS50405"/>
    </source>
</evidence>
<dbReference type="GO" id="GO:0016034">
    <property type="term" value="F:maleylacetoacetate isomerase activity"/>
    <property type="evidence" value="ECO:0007669"/>
    <property type="project" value="UniProtKB-EC"/>
</dbReference>
<dbReference type="PANTHER" id="PTHR42673:SF4">
    <property type="entry name" value="MALEYLACETOACETATE ISOMERASE"/>
    <property type="match status" value="1"/>
</dbReference>
<evidence type="ECO:0000313" key="4">
    <source>
        <dbReference type="EMBL" id="MCU9849570.1"/>
    </source>
</evidence>
<dbReference type="CDD" id="cd03042">
    <property type="entry name" value="GST_N_Zeta"/>
    <property type="match status" value="1"/>
</dbReference>
<dbReference type="NCBIfam" id="TIGR01262">
    <property type="entry name" value="maiA"/>
    <property type="match status" value="1"/>
</dbReference>
<dbReference type="PROSITE" id="PS50405">
    <property type="entry name" value="GST_CTER"/>
    <property type="match status" value="1"/>
</dbReference>
<dbReference type="InterPro" id="IPR004045">
    <property type="entry name" value="Glutathione_S-Trfase_N"/>
</dbReference>
<dbReference type="Gene3D" id="1.20.1050.10">
    <property type="match status" value="1"/>
</dbReference>
<dbReference type="InterPro" id="IPR040079">
    <property type="entry name" value="Glutathione_S-Trfase"/>
</dbReference>
<dbReference type="Gene3D" id="3.40.30.10">
    <property type="entry name" value="Glutaredoxin"/>
    <property type="match status" value="1"/>
</dbReference>
<dbReference type="InterPro" id="IPR036282">
    <property type="entry name" value="Glutathione-S-Trfase_C_sf"/>
</dbReference>
<dbReference type="SUPFAM" id="SSF47616">
    <property type="entry name" value="GST C-terminal domain-like"/>
    <property type="match status" value="1"/>
</dbReference>
<dbReference type="PROSITE" id="PS50404">
    <property type="entry name" value="GST_NTER"/>
    <property type="match status" value="1"/>
</dbReference>
<dbReference type="InterPro" id="IPR010987">
    <property type="entry name" value="Glutathione-S-Trfase_C-like"/>
</dbReference>
<name>A0ABT2X6J4_9RHOB</name>
<organism evidence="4 5">
    <name type="scientific">Albidovulum salinarum</name>
    <dbReference type="NCBI Taxonomy" id="2984153"/>
    <lineage>
        <taxon>Bacteria</taxon>
        <taxon>Pseudomonadati</taxon>
        <taxon>Pseudomonadota</taxon>
        <taxon>Alphaproteobacteria</taxon>
        <taxon>Rhodobacterales</taxon>
        <taxon>Paracoccaceae</taxon>
        <taxon>Albidovulum</taxon>
    </lineage>
</organism>
<feature type="domain" description="GST N-terminal" evidence="2">
    <location>
        <begin position="1"/>
        <end position="83"/>
    </location>
</feature>
<dbReference type="SFLD" id="SFLDG00358">
    <property type="entry name" value="Main_(cytGST)"/>
    <property type="match status" value="1"/>
</dbReference>
<dbReference type="Pfam" id="PF13409">
    <property type="entry name" value="GST_N_2"/>
    <property type="match status" value="1"/>
</dbReference>
<dbReference type="InterPro" id="IPR005955">
    <property type="entry name" value="GST_Zeta"/>
</dbReference>
<dbReference type="RefSeq" id="WP_263338420.1">
    <property type="nucleotide sequence ID" value="NZ_JAOVQO010000016.1"/>
</dbReference>
<dbReference type="PANTHER" id="PTHR42673">
    <property type="entry name" value="MALEYLACETOACETATE ISOMERASE"/>
    <property type="match status" value="1"/>
</dbReference>
<dbReference type="InterPro" id="IPR034333">
    <property type="entry name" value="GST_Zeta_N"/>
</dbReference>
<dbReference type="InterPro" id="IPR036249">
    <property type="entry name" value="Thioredoxin-like_sf"/>
</dbReference>
<proteinExistence type="inferred from homology"/>
<evidence type="ECO:0000313" key="5">
    <source>
        <dbReference type="Proteomes" id="UP001209535"/>
    </source>
</evidence>
<dbReference type="SFLD" id="SFLDS00019">
    <property type="entry name" value="Glutathione_Transferase_(cytos"/>
    <property type="match status" value="1"/>
</dbReference>
<dbReference type="Proteomes" id="UP001209535">
    <property type="component" value="Unassembled WGS sequence"/>
</dbReference>
<feature type="domain" description="GST C-terminal" evidence="3">
    <location>
        <begin position="88"/>
        <end position="213"/>
    </location>
</feature>
<dbReference type="SUPFAM" id="SSF52833">
    <property type="entry name" value="Thioredoxin-like"/>
    <property type="match status" value="1"/>
</dbReference>
<gene>
    <name evidence="4" type="primary">maiA</name>
    <name evidence="4" type="ORF">OEZ60_16340</name>
</gene>
<keyword evidence="4" id="KW-0413">Isomerase</keyword>
<comment type="similarity">
    <text evidence="1">Belongs to the GST superfamily. Zeta family.</text>
</comment>
<comment type="caution">
    <text evidence="4">The sequence shown here is derived from an EMBL/GenBank/DDBJ whole genome shotgun (WGS) entry which is preliminary data.</text>
</comment>
<sequence>MRLYSYWRSTAAYRVRIALNLKGVPYDSVPVDLVAGGGAQHAPDYVTLNPAHLVPTLVTDDGTALTQSLAIIDWLDATHPSPPLLPADHNLRARILAAAHLVAMDIHPVNNLRVMQELERRFGAGAEEKADWMRHWMRIGLDALERMVAPDTPFAFTDAPTLADICLVAQIYNARRWGLDLGPYPRLAAIDAAARALPAFAKAAPEAQPDAPQS</sequence>
<accession>A0ABT2X6J4</accession>
<reference evidence="4 5" key="1">
    <citation type="submission" date="2022-10" db="EMBL/GenBank/DDBJ databases">
        <title>Defluviimonas sp. nov., isolated from ocean surface sediments.</title>
        <authorList>
            <person name="He W."/>
            <person name="Wang L."/>
            <person name="Zhang D.-F."/>
        </authorList>
    </citation>
    <scope>NUCLEOTIDE SEQUENCE [LARGE SCALE GENOMIC DNA]</scope>
    <source>
        <strain evidence="4 5">WL0024</strain>
    </source>
</reference>
<dbReference type="EMBL" id="JAOVQO010000016">
    <property type="protein sequence ID" value="MCU9849570.1"/>
    <property type="molecule type" value="Genomic_DNA"/>
</dbReference>